<dbReference type="Proteomes" id="UP000789390">
    <property type="component" value="Unassembled WGS sequence"/>
</dbReference>
<dbReference type="AlphaFoldDB" id="A0A8J2RXQ8"/>
<dbReference type="PROSITE" id="PS50071">
    <property type="entry name" value="HOMEOBOX_2"/>
    <property type="match status" value="1"/>
</dbReference>
<feature type="domain" description="Homeobox" evidence="4">
    <location>
        <begin position="96"/>
        <end position="153"/>
    </location>
</feature>
<reference evidence="5" key="1">
    <citation type="submission" date="2021-11" db="EMBL/GenBank/DDBJ databases">
        <authorList>
            <person name="Schell T."/>
        </authorList>
    </citation>
    <scope>NUCLEOTIDE SEQUENCE</scope>
    <source>
        <strain evidence="5">M5</strain>
    </source>
</reference>
<organism evidence="5 6">
    <name type="scientific">Daphnia galeata</name>
    <dbReference type="NCBI Taxonomy" id="27404"/>
    <lineage>
        <taxon>Eukaryota</taxon>
        <taxon>Metazoa</taxon>
        <taxon>Ecdysozoa</taxon>
        <taxon>Arthropoda</taxon>
        <taxon>Crustacea</taxon>
        <taxon>Branchiopoda</taxon>
        <taxon>Diplostraca</taxon>
        <taxon>Cladocera</taxon>
        <taxon>Anomopoda</taxon>
        <taxon>Daphniidae</taxon>
        <taxon>Daphnia</taxon>
    </lineage>
</organism>
<dbReference type="SUPFAM" id="SSF46689">
    <property type="entry name" value="Homeodomain-like"/>
    <property type="match status" value="1"/>
</dbReference>
<protein>
    <recommendedName>
        <fullName evidence="4">Homeobox domain-containing protein</fullName>
    </recommendedName>
</protein>
<dbReference type="EMBL" id="CAKKLH010000292">
    <property type="protein sequence ID" value="CAH0109295.1"/>
    <property type="molecule type" value="Genomic_DNA"/>
</dbReference>
<comment type="subcellular location">
    <subcellularLocation>
        <location evidence="1 2 3">Nucleus</location>
    </subcellularLocation>
</comment>
<keyword evidence="2 3" id="KW-0539">Nucleus</keyword>
<dbReference type="Pfam" id="PF00046">
    <property type="entry name" value="Homeodomain"/>
    <property type="match status" value="1"/>
</dbReference>
<evidence type="ECO:0000313" key="6">
    <source>
        <dbReference type="Proteomes" id="UP000789390"/>
    </source>
</evidence>
<comment type="caution">
    <text evidence="5">The sequence shown here is derived from an EMBL/GenBank/DDBJ whole genome shotgun (WGS) entry which is preliminary data.</text>
</comment>
<gene>
    <name evidence="5" type="ORF">DGAL_LOCUS12769</name>
</gene>
<dbReference type="PANTHER" id="PTHR24340">
    <property type="entry name" value="HOMEOBOX PROTEIN NKX"/>
    <property type="match status" value="1"/>
</dbReference>
<evidence type="ECO:0000256" key="2">
    <source>
        <dbReference type="PROSITE-ProRule" id="PRU00108"/>
    </source>
</evidence>
<keyword evidence="2 3" id="KW-0371">Homeobox</keyword>
<dbReference type="InterPro" id="IPR001356">
    <property type="entry name" value="HD"/>
</dbReference>
<evidence type="ECO:0000256" key="3">
    <source>
        <dbReference type="RuleBase" id="RU000682"/>
    </source>
</evidence>
<dbReference type="GO" id="GO:0030154">
    <property type="term" value="P:cell differentiation"/>
    <property type="evidence" value="ECO:0007669"/>
    <property type="project" value="TreeGrafter"/>
</dbReference>
<proteinExistence type="predicted"/>
<dbReference type="GO" id="GO:0005634">
    <property type="term" value="C:nucleus"/>
    <property type="evidence" value="ECO:0007669"/>
    <property type="project" value="UniProtKB-SubCell"/>
</dbReference>
<keyword evidence="2 3" id="KW-0238">DNA-binding</keyword>
<keyword evidence="6" id="KW-1185">Reference proteome</keyword>
<evidence type="ECO:0000256" key="1">
    <source>
        <dbReference type="ARBA" id="ARBA00004123"/>
    </source>
</evidence>
<dbReference type="InterPro" id="IPR009057">
    <property type="entry name" value="Homeodomain-like_sf"/>
</dbReference>
<dbReference type="GO" id="GO:0000978">
    <property type="term" value="F:RNA polymerase II cis-regulatory region sequence-specific DNA binding"/>
    <property type="evidence" value="ECO:0007669"/>
    <property type="project" value="TreeGrafter"/>
</dbReference>
<evidence type="ECO:0000313" key="5">
    <source>
        <dbReference type="EMBL" id="CAH0109295.1"/>
    </source>
</evidence>
<evidence type="ECO:0000259" key="4">
    <source>
        <dbReference type="PROSITE" id="PS50071"/>
    </source>
</evidence>
<dbReference type="OrthoDB" id="6159439at2759"/>
<dbReference type="GO" id="GO:0000981">
    <property type="term" value="F:DNA-binding transcription factor activity, RNA polymerase II-specific"/>
    <property type="evidence" value="ECO:0007669"/>
    <property type="project" value="TreeGrafter"/>
</dbReference>
<sequence>MPVRSFNIEDLLDYGNNDDFTSKSTFTREKDSGKTQPEETDVTVIDVENLKEPETTHKNEINISVDRKNKKERIHNSEVPLPIYIRADAKFCGSWPPKRRIRTVFTVGQINQLEKRFQTQHYLTAGERIDLARHLNLSVLQVCNIMFIKRKYR</sequence>
<accession>A0A8J2RXQ8</accession>
<dbReference type="SMART" id="SM00389">
    <property type="entry name" value="HOX"/>
    <property type="match status" value="1"/>
</dbReference>
<dbReference type="Gene3D" id="1.10.10.60">
    <property type="entry name" value="Homeodomain-like"/>
    <property type="match status" value="1"/>
</dbReference>
<dbReference type="InterPro" id="IPR050394">
    <property type="entry name" value="Homeobox_NK-like"/>
</dbReference>
<dbReference type="CDD" id="cd00086">
    <property type="entry name" value="homeodomain"/>
    <property type="match status" value="1"/>
</dbReference>
<name>A0A8J2RXQ8_9CRUS</name>